<feature type="chain" id="PRO_5045668760" evidence="2">
    <location>
        <begin position="24"/>
        <end position="550"/>
    </location>
</feature>
<evidence type="ECO:0000313" key="4">
    <source>
        <dbReference type="Proteomes" id="UP000032309"/>
    </source>
</evidence>
<dbReference type="InterPro" id="IPR010870">
    <property type="entry name" value="Porin_O/P"/>
</dbReference>
<organism evidence="3 4">
    <name type="scientific">Candidatus Brocadia sinica JPN1</name>
    <dbReference type="NCBI Taxonomy" id="1197129"/>
    <lineage>
        <taxon>Bacteria</taxon>
        <taxon>Pseudomonadati</taxon>
        <taxon>Planctomycetota</taxon>
        <taxon>Candidatus Brocadiia</taxon>
        <taxon>Candidatus Brocadiales</taxon>
        <taxon>Candidatus Brocadiaceae</taxon>
        <taxon>Candidatus Brocadia</taxon>
    </lineage>
</organism>
<dbReference type="EMBL" id="BAFN01000001">
    <property type="protein sequence ID" value="GAN33952.1"/>
    <property type="molecule type" value="Genomic_DNA"/>
</dbReference>
<accession>A0ABQ0JYX8</accession>
<reference evidence="4" key="1">
    <citation type="journal article" date="2015" name="Genome Announc.">
        <title>Draft Genome Sequence of an Anaerobic Ammonium-Oxidizing Bacterium, "Candidatus Brocadia sinica".</title>
        <authorList>
            <person name="Oshiki M."/>
            <person name="Shinyako-Hata K."/>
            <person name="Satoh H."/>
            <person name="Okabe S."/>
        </authorList>
    </citation>
    <scope>NUCLEOTIDE SEQUENCE [LARGE SCALE GENOMIC DNA]</scope>
    <source>
        <strain evidence="4">JPN1</strain>
    </source>
</reference>
<evidence type="ECO:0000256" key="1">
    <source>
        <dbReference type="SAM" id="Coils"/>
    </source>
</evidence>
<keyword evidence="2" id="KW-0732">Signal</keyword>
<dbReference type="Pfam" id="PF07396">
    <property type="entry name" value="Porin_O_P"/>
    <property type="match status" value="1"/>
</dbReference>
<feature type="signal peptide" evidence="2">
    <location>
        <begin position="1"/>
        <end position="23"/>
    </location>
</feature>
<evidence type="ECO:0000313" key="3">
    <source>
        <dbReference type="EMBL" id="GAN33952.1"/>
    </source>
</evidence>
<protein>
    <submittedName>
        <fullName evidence="3">Phosphate-selective porin O and P</fullName>
    </submittedName>
</protein>
<sequence length="550" mass="61568">MKIFPVFSWLIISLLFSTTSSRAEETRVDDLLDLLQEKKLITPEEGAGLRDDLAIKESEQRLEKLERHIEALERRLEASERENARLRAEKPAIVPASSQSDLTALDQKVKVLEQRLALGEEFAAETAKKAPKFEAGSAGLRFSSADGAHVLNLRGSVQTDGKFFMDDKDTDKNPQAGSNLTDRFELKQARLRLEGTLFRYFDFKIMPDFGGNSGTRLYDAYIDTHYFSFASLNVGKQKPPIILERLQGDNDFTFLERAYPTYLGPNRDVGIVLHGEFARPGYKTQYTGSHVNFKNLFSYQLGVFNGVGDNGPLDQQTDFDDNKEFNGRIWAHPFQYSGISLFDGLGIGVGSSWGQPHTRRLTNLPSPNGQNTIVDYSKLGSGVTSLTADGGDHTRVSPQAYWYYGPFGLLGEYVVSSQELLGTNASGQSSIRQDNTAWQVQASYVVTGEDNTFQSVTPRKNFDPWNGEWGALQLSARWTELDIDDDTFAFLDPDKSVNHASTWTIGANWFLNKATRLMANYEETYFDGGAANGDDRQTEKVFSTRLQLSF</sequence>
<keyword evidence="4" id="KW-1185">Reference proteome</keyword>
<keyword evidence="1" id="KW-0175">Coiled coil</keyword>
<comment type="caution">
    <text evidence="3">The sequence shown here is derived from an EMBL/GenBank/DDBJ whole genome shotgun (WGS) entry which is preliminary data.</text>
</comment>
<dbReference type="Proteomes" id="UP000032309">
    <property type="component" value="Unassembled WGS sequence"/>
</dbReference>
<gene>
    <name evidence="3" type="ORF">BROSI_A2487</name>
</gene>
<dbReference type="RefSeq" id="WP_052564013.1">
    <property type="nucleotide sequence ID" value="NZ_BAFN01000001.1"/>
</dbReference>
<dbReference type="SUPFAM" id="SSF56935">
    <property type="entry name" value="Porins"/>
    <property type="match status" value="1"/>
</dbReference>
<dbReference type="InterPro" id="IPR023614">
    <property type="entry name" value="Porin_dom_sf"/>
</dbReference>
<evidence type="ECO:0000256" key="2">
    <source>
        <dbReference type="SAM" id="SignalP"/>
    </source>
</evidence>
<name>A0ABQ0JYX8_9BACT</name>
<feature type="coiled-coil region" evidence="1">
    <location>
        <begin position="55"/>
        <end position="89"/>
    </location>
</feature>
<dbReference type="Gene3D" id="2.40.160.10">
    <property type="entry name" value="Porin"/>
    <property type="match status" value="1"/>
</dbReference>
<proteinExistence type="predicted"/>